<keyword evidence="4" id="KW-1185">Reference proteome</keyword>
<dbReference type="EMBL" id="JARKIE010000032">
    <property type="protein sequence ID" value="KAJ7697006.1"/>
    <property type="molecule type" value="Genomic_DNA"/>
</dbReference>
<feature type="region of interest" description="Disordered" evidence="1">
    <location>
        <begin position="105"/>
        <end position="127"/>
    </location>
</feature>
<name>A0AAD7GN85_MYCRO</name>
<feature type="chain" id="PRO_5041955718" evidence="2">
    <location>
        <begin position="25"/>
        <end position="165"/>
    </location>
</feature>
<gene>
    <name evidence="3" type="ORF">B0H17DRAFT_383473</name>
</gene>
<accession>A0AAD7GN85</accession>
<protein>
    <submittedName>
        <fullName evidence="3">Uncharacterized protein</fullName>
    </submittedName>
</protein>
<evidence type="ECO:0000313" key="4">
    <source>
        <dbReference type="Proteomes" id="UP001221757"/>
    </source>
</evidence>
<evidence type="ECO:0000313" key="3">
    <source>
        <dbReference type="EMBL" id="KAJ7697006.1"/>
    </source>
</evidence>
<evidence type="ECO:0000256" key="2">
    <source>
        <dbReference type="SAM" id="SignalP"/>
    </source>
</evidence>
<dbReference type="Proteomes" id="UP001221757">
    <property type="component" value="Unassembled WGS sequence"/>
</dbReference>
<comment type="caution">
    <text evidence="3">The sequence shown here is derived from an EMBL/GenBank/DDBJ whole genome shotgun (WGS) entry which is preliminary data.</text>
</comment>
<feature type="compositionally biased region" description="Low complexity" evidence="1">
    <location>
        <begin position="105"/>
        <end position="117"/>
    </location>
</feature>
<dbReference type="AlphaFoldDB" id="A0AAD7GN85"/>
<proteinExistence type="predicted"/>
<evidence type="ECO:0000256" key="1">
    <source>
        <dbReference type="SAM" id="MobiDB-lite"/>
    </source>
</evidence>
<reference evidence="3" key="1">
    <citation type="submission" date="2023-03" db="EMBL/GenBank/DDBJ databases">
        <title>Massive genome expansion in bonnet fungi (Mycena s.s.) driven by repeated elements and novel gene families across ecological guilds.</title>
        <authorList>
            <consortium name="Lawrence Berkeley National Laboratory"/>
            <person name="Harder C.B."/>
            <person name="Miyauchi S."/>
            <person name="Viragh M."/>
            <person name="Kuo A."/>
            <person name="Thoen E."/>
            <person name="Andreopoulos B."/>
            <person name="Lu D."/>
            <person name="Skrede I."/>
            <person name="Drula E."/>
            <person name="Henrissat B."/>
            <person name="Morin E."/>
            <person name="Kohler A."/>
            <person name="Barry K."/>
            <person name="LaButti K."/>
            <person name="Morin E."/>
            <person name="Salamov A."/>
            <person name="Lipzen A."/>
            <person name="Mereny Z."/>
            <person name="Hegedus B."/>
            <person name="Baldrian P."/>
            <person name="Stursova M."/>
            <person name="Weitz H."/>
            <person name="Taylor A."/>
            <person name="Grigoriev I.V."/>
            <person name="Nagy L.G."/>
            <person name="Martin F."/>
            <person name="Kauserud H."/>
        </authorList>
    </citation>
    <scope>NUCLEOTIDE SEQUENCE</scope>
    <source>
        <strain evidence="3">CBHHK067</strain>
    </source>
</reference>
<organism evidence="3 4">
    <name type="scientific">Mycena rosella</name>
    <name type="common">Pink bonnet</name>
    <name type="synonym">Agaricus rosellus</name>
    <dbReference type="NCBI Taxonomy" id="1033263"/>
    <lineage>
        <taxon>Eukaryota</taxon>
        <taxon>Fungi</taxon>
        <taxon>Dikarya</taxon>
        <taxon>Basidiomycota</taxon>
        <taxon>Agaricomycotina</taxon>
        <taxon>Agaricomycetes</taxon>
        <taxon>Agaricomycetidae</taxon>
        <taxon>Agaricales</taxon>
        <taxon>Marasmiineae</taxon>
        <taxon>Mycenaceae</taxon>
        <taxon>Mycena</taxon>
    </lineage>
</organism>
<feature type="signal peptide" evidence="2">
    <location>
        <begin position="1"/>
        <end position="24"/>
    </location>
</feature>
<keyword evidence="2" id="KW-0732">Signal</keyword>
<sequence length="165" mass="15984">MLRLLGLLPFLSILLAAAVHPGQSITVRQSADCASACAELSLVITGGDTDLASVCTDNIATAYASCYNCEASSGGISQVEAQQAIATFAQDCEAGGYPVGGDGGPVSIDGGKASPTGSTGGGGRSGSTPALPVGAAFKKTGSAVRTTAGLMGGVSVVVLLGFASL</sequence>